<evidence type="ECO:0000256" key="13">
    <source>
        <dbReference type="SAM" id="Phobius"/>
    </source>
</evidence>
<keyword evidence="8 13" id="KW-0472">Membrane</keyword>
<keyword evidence="10" id="KW-0325">Glycoprotein</keyword>
<dbReference type="Gene3D" id="3.40.50.2300">
    <property type="match status" value="3"/>
</dbReference>
<feature type="domain" description="Ionotropic glutamate receptor C-terminal" evidence="14">
    <location>
        <begin position="410"/>
        <end position="756"/>
    </location>
</feature>
<accession>A0AA38G6Q7</accession>
<dbReference type="InterPro" id="IPR017103">
    <property type="entry name" value="Iontropic_Glu_rcpt_pln"/>
</dbReference>
<evidence type="ECO:0000256" key="6">
    <source>
        <dbReference type="ARBA" id="ARBA00022989"/>
    </source>
</evidence>
<dbReference type="Pfam" id="PF01094">
    <property type="entry name" value="ANF_receptor"/>
    <property type="match status" value="1"/>
</dbReference>
<keyword evidence="7" id="KW-0406">Ion transport</keyword>
<keyword evidence="9" id="KW-0675">Receptor</keyword>
<evidence type="ECO:0000256" key="7">
    <source>
        <dbReference type="ARBA" id="ARBA00023065"/>
    </source>
</evidence>
<dbReference type="AlphaFoldDB" id="A0AA38G6Q7"/>
<dbReference type="FunFam" id="1.10.287.70:FF:000037">
    <property type="entry name" value="Glutamate receptor"/>
    <property type="match status" value="1"/>
</dbReference>
<dbReference type="InterPro" id="IPR001320">
    <property type="entry name" value="Iontro_rcpt_C"/>
</dbReference>
<dbReference type="FunFam" id="3.40.50.2300:FF:000081">
    <property type="entry name" value="Glutamate receptor"/>
    <property type="match status" value="1"/>
</dbReference>
<evidence type="ECO:0000256" key="12">
    <source>
        <dbReference type="ARBA" id="ARBA00023303"/>
    </source>
</evidence>
<evidence type="ECO:0000259" key="14">
    <source>
        <dbReference type="SMART" id="SM00079"/>
    </source>
</evidence>
<dbReference type="SUPFAM" id="SSF53822">
    <property type="entry name" value="Periplasmic binding protein-like I"/>
    <property type="match status" value="1"/>
</dbReference>
<evidence type="ECO:0000256" key="10">
    <source>
        <dbReference type="ARBA" id="ARBA00023180"/>
    </source>
</evidence>
<dbReference type="PIRSF" id="PIRSF037090">
    <property type="entry name" value="Iontro_Glu-like_rcpt_pln"/>
    <property type="match status" value="1"/>
</dbReference>
<dbReference type="InterPro" id="IPR015683">
    <property type="entry name" value="Ionotropic_Glu_rcpt"/>
</dbReference>
<feature type="transmembrane region" description="Helical" evidence="13">
    <location>
        <begin position="596"/>
        <end position="616"/>
    </location>
</feature>
<dbReference type="SUPFAM" id="SSF53850">
    <property type="entry name" value="Periplasmic binding protein-like II"/>
    <property type="match status" value="1"/>
</dbReference>
<feature type="non-terminal residue" evidence="15">
    <location>
        <position position="803"/>
    </location>
</feature>
<keyword evidence="4 13" id="KW-0812">Transmembrane</keyword>
<evidence type="ECO:0000256" key="2">
    <source>
        <dbReference type="ARBA" id="ARBA00008685"/>
    </source>
</evidence>
<comment type="similarity">
    <text evidence="2">Belongs to the glutamate-gated ion channel (TC 1.A.10.1) family.</text>
</comment>
<dbReference type="InterPro" id="IPR001828">
    <property type="entry name" value="ANF_lig-bd_rcpt"/>
</dbReference>
<dbReference type="Gene3D" id="1.10.287.70">
    <property type="match status" value="1"/>
</dbReference>
<dbReference type="GO" id="GO:0016020">
    <property type="term" value="C:membrane"/>
    <property type="evidence" value="ECO:0007669"/>
    <property type="project" value="UniProtKB-SubCell"/>
</dbReference>
<dbReference type="SMART" id="SM00079">
    <property type="entry name" value="PBPe"/>
    <property type="match status" value="1"/>
</dbReference>
<feature type="transmembrane region" description="Helical" evidence="13">
    <location>
        <begin position="534"/>
        <end position="553"/>
    </location>
</feature>
<comment type="subcellular location">
    <subcellularLocation>
        <location evidence="1">Membrane</location>
        <topology evidence="1">Multi-pass membrane protein</topology>
    </subcellularLocation>
</comment>
<reference evidence="15 16" key="1">
    <citation type="journal article" date="2021" name="Nat. Plants">
        <title>The Taxus genome provides insights into paclitaxel biosynthesis.</title>
        <authorList>
            <person name="Xiong X."/>
            <person name="Gou J."/>
            <person name="Liao Q."/>
            <person name="Li Y."/>
            <person name="Zhou Q."/>
            <person name="Bi G."/>
            <person name="Li C."/>
            <person name="Du R."/>
            <person name="Wang X."/>
            <person name="Sun T."/>
            <person name="Guo L."/>
            <person name="Liang H."/>
            <person name="Lu P."/>
            <person name="Wu Y."/>
            <person name="Zhang Z."/>
            <person name="Ro D.K."/>
            <person name="Shang Y."/>
            <person name="Huang S."/>
            <person name="Yan J."/>
        </authorList>
    </citation>
    <scope>NUCLEOTIDE SEQUENCE [LARGE SCALE GENOMIC DNA]</scope>
    <source>
        <strain evidence="15">Ta-2019</strain>
    </source>
</reference>
<evidence type="ECO:0000313" key="15">
    <source>
        <dbReference type="EMBL" id="KAH9317412.1"/>
    </source>
</evidence>
<keyword evidence="6 13" id="KW-1133">Transmembrane helix</keyword>
<evidence type="ECO:0000313" key="16">
    <source>
        <dbReference type="Proteomes" id="UP000824469"/>
    </source>
</evidence>
<dbReference type="Pfam" id="PF00060">
    <property type="entry name" value="Lig_chan"/>
    <property type="match status" value="1"/>
</dbReference>
<evidence type="ECO:0000256" key="4">
    <source>
        <dbReference type="ARBA" id="ARBA00022692"/>
    </source>
</evidence>
<dbReference type="Proteomes" id="UP000824469">
    <property type="component" value="Unassembled WGS sequence"/>
</dbReference>
<evidence type="ECO:0000256" key="3">
    <source>
        <dbReference type="ARBA" id="ARBA00022448"/>
    </source>
</evidence>
<keyword evidence="3" id="KW-0813">Transport</keyword>
<dbReference type="PANTHER" id="PTHR18966">
    <property type="entry name" value="IONOTROPIC GLUTAMATE RECEPTOR"/>
    <property type="match status" value="1"/>
</dbReference>
<dbReference type="Gene3D" id="3.40.190.10">
    <property type="entry name" value="Periplasmic binding protein-like II"/>
    <property type="match status" value="2"/>
</dbReference>
<gene>
    <name evidence="15" type="ORF">KI387_019181</name>
</gene>
<keyword evidence="5" id="KW-0732">Signal</keyword>
<keyword evidence="11" id="KW-1071">Ligand-gated ion channel</keyword>
<dbReference type="OMA" id="DQNECVH"/>
<dbReference type="CDD" id="cd13686">
    <property type="entry name" value="GluR_Plant"/>
    <property type="match status" value="1"/>
</dbReference>
<protein>
    <recommendedName>
        <fullName evidence="14">Ionotropic glutamate receptor C-terminal domain-containing protein</fullName>
    </recommendedName>
</protein>
<name>A0AA38G6Q7_TAXCH</name>
<feature type="transmembrane region" description="Helical" evidence="13">
    <location>
        <begin position="779"/>
        <end position="798"/>
    </location>
</feature>
<evidence type="ECO:0000256" key="9">
    <source>
        <dbReference type="ARBA" id="ARBA00023170"/>
    </source>
</evidence>
<sequence length="803" mass="88904">CRGILNETVHIGVVLDNNSWVGKVAETALKIAADDVNNNAQLLNGTRLLLHVRYAHTLLDVAAAAVDLFKREVVAIIGQQTHDVAEIVSTLGDAANVPIVSLLENHKIPYFVGMAGSDVFQMQAIAALVKTYGWKRIIFIDEDNYYGSAAASSLSDALRAFGSEIEYRSAIFPNADKQTIRKNLHKLKIMDTRVFVARVPSDLGVNLFREAHEMGMMEAGYVWITTYEFTNVWDYVLNTSTMASMQGILGVKTHIPNFDQLKDFTDRWKCQFAVDNPDTVTAELNLHGLLAYDAVVMIARAIGNLGTNASLTFLTPQVIGSAQVKIFHQGKKLLQQIVQLRQGQMSEISYEIVNIVDKSYRMVGYWTDKLPGKLSTTLPSNGSEGVRPVIWPGRSTHIPRGWEISTCGKRLKMGVPVKDGWNEMVTVTFDPDLNESIFTGFCIDVFDAVLKELDYPLPYDLVPCADDDGHDKLIHQVYLQRLDGVLGDTTILASRSKTVDFSMPYSDSGLVMVVPIERNDDNIIWAFLKPFSTLVWFTLAIFFAFTGAVVWLLERGTYSDFRGKPHTHAVKTIFWFSFSTLFVTQGHKIQSSLGRMVIIVWLFLVLILTSSYTASLTSTLTIQKMKASIATVEALAASGSPVGYQKGSFVADYLHNNLGISKRNLRAYGTAEEYAEALLKGPNRGGVAAIFDEIPYVRLFLSSRCGFTMVGPIYKTGGFGFVFSKGSPLVADISAVILNLTESMAIPSLEAKYFNKTPNCDNSAADSRNLNLKNISGEFLWAWMFVLIISICALINKFSGTQE</sequence>
<dbReference type="EMBL" id="JAHRHJ020000004">
    <property type="protein sequence ID" value="KAH9317412.1"/>
    <property type="molecule type" value="Genomic_DNA"/>
</dbReference>
<keyword evidence="12" id="KW-0407">Ion channel</keyword>
<organism evidence="15 16">
    <name type="scientific">Taxus chinensis</name>
    <name type="common">Chinese yew</name>
    <name type="synonym">Taxus wallichiana var. chinensis</name>
    <dbReference type="NCBI Taxonomy" id="29808"/>
    <lineage>
        <taxon>Eukaryota</taxon>
        <taxon>Viridiplantae</taxon>
        <taxon>Streptophyta</taxon>
        <taxon>Embryophyta</taxon>
        <taxon>Tracheophyta</taxon>
        <taxon>Spermatophyta</taxon>
        <taxon>Pinopsida</taxon>
        <taxon>Pinidae</taxon>
        <taxon>Conifers II</taxon>
        <taxon>Cupressales</taxon>
        <taxon>Taxaceae</taxon>
        <taxon>Taxus</taxon>
    </lineage>
</organism>
<dbReference type="InterPro" id="IPR028082">
    <property type="entry name" value="Peripla_BP_I"/>
</dbReference>
<keyword evidence="16" id="KW-1185">Reference proteome</keyword>
<proteinExistence type="inferred from homology"/>
<dbReference type="GO" id="GO:0015276">
    <property type="term" value="F:ligand-gated monoatomic ion channel activity"/>
    <property type="evidence" value="ECO:0007669"/>
    <property type="project" value="InterPro"/>
</dbReference>
<comment type="caution">
    <text evidence="15">The sequence shown here is derived from an EMBL/GenBank/DDBJ whole genome shotgun (WGS) entry which is preliminary data.</text>
</comment>
<evidence type="ECO:0000256" key="5">
    <source>
        <dbReference type="ARBA" id="ARBA00022729"/>
    </source>
</evidence>
<evidence type="ECO:0000256" key="1">
    <source>
        <dbReference type="ARBA" id="ARBA00004141"/>
    </source>
</evidence>
<evidence type="ECO:0000256" key="11">
    <source>
        <dbReference type="ARBA" id="ARBA00023286"/>
    </source>
</evidence>
<evidence type="ECO:0000256" key="8">
    <source>
        <dbReference type="ARBA" id="ARBA00023136"/>
    </source>
</evidence>